<dbReference type="KEGG" id="dax:FDQ92_09465"/>
<organism evidence="1 2">
    <name type="scientific">Desulfoglaeba alkanexedens ALDC</name>
    <dbReference type="NCBI Taxonomy" id="980445"/>
    <lineage>
        <taxon>Bacteria</taxon>
        <taxon>Pseudomonadati</taxon>
        <taxon>Thermodesulfobacteriota</taxon>
        <taxon>Syntrophobacteria</taxon>
        <taxon>Syntrophobacterales</taxon>
        <taxon>Syntrophobacteraceae</taxon>
        <taxon>Desulfoglaeba</taxon>
    </lineage>
</organism>
<dbReference type="OrthoDB" id="5519912at2"/>
<evidence type="ECO:0000313" key="2">
    <source>
        <dbReference type="Proteomes" id="UP000298602"/>
    </source>
</evidence>
<keyword evidence="2" id="KW-1185">Reference proteome</keyword>
<dbReference type="EMBL" id="CP040098">
    <property type="protein sequence ID" value="QCQ22368.1"/>
    <property type="molecule type" value="Genomic_DNA"/>
</dbReference>
<dbReference type="RefSeq" id="WP_137424489.1">
    <property type="nucleotide sequence ID" value="NZ_CP040098.1"/>
</dbReference>
<sequence>MTEEIWKEGNMYVSYCPELDISSCGKDILQAKKNLLEAIEINIEETRSMGTLDQFLEQCGIEEMADDLMGARKELVGFTPIEVAV</sequence>
<evidence type="ECO:0000313" key="1">
    <source>
        <dbReference type="EMBL" id="QCQ22368.1"/>
    </source>
</evidence>
<accession>A0A4P8L3C4</accession>
<dbReference type="Proteomes" id="UP000298602">
    <property type="component" value="Chromosome"/>
</dbReference>
<dbReference type="Gene3D" id="3.30.160.250">
    <property type="match status" value="1"/>
</dbReference>
<dbReference type="AlphaFoldDB" id="A0A4P8L3C4"/>
<proteinExistence type="predicted"/>
<reference evidence="1 2" key="2">
    <citation type="submission" date="2019-05" db="EMBL/GenBank/DDBJ databases">
        <authorList>
            <person name="Suflita J.M."/>
            <person name="Marks C.R."/>
        </authorList>
    </citation>
    <scope>NUCLEOTIDE SEQUENCE [LARGE SCALE GENOMIC DNA]</scope>
    <source>
        <strain evidence="1 2">ALDC</strain>
    </source>
</reference>
<reference evidence="1 2" key="1">
    <citation type="submission" date="2019-05" db="EMBL/GenBank/DDBJ databases">
        <title>The Complete Genome Sequence of the n-alkane-degrading Desulfoglaeba alkanexedens ALDC reveals multiple alkylsuccinate synthase gene clusters.</title>
        <authorList>
            <person name="Callaghan A.V."/>
            <person name="Davidova I.A."/>
            <person name="Duncan K.E."/>
            <person name="Morris B."/>
            <person name="McInerney M.J."/>
        </authorList>
    </citation>
    <scope>NUCLEOTIDE SEQUENCE [LARGE SCALE GENOMIC DNA]</scope>
    <source>
        <strain evidence="1 2">ALDC</strain>
    </source>
</reference>
<dbReference type="InterPro" id="IPR035069">
    <property type="entry name" value="TTHA1013/TTHA0281-like"/>
</dbReference>
<gene>
    <name evidence="1" type="ORF">FDQ92_09465</name>
</gene>
<evidence type="ECO:0008006" key="3">
    <source>
        <dbReference type="Google" id="ProtNLM"/>
    </source>
</evidence>
<dbReference type="SUPFAM" id="SSF143100">
    <property type="entry name" value="TTHA1013/TTHA0281-like"/>
    <property type="match status" value="1"/>
</dbReference>
<protein>
    <recommendedName>
        <fullName evidence="3">Type II toxin-antitoxin system HicB family antitoxin</fullName>
    </recommendedName>
</protein>
<name>A0A4P8L3C4_9BACT</name>